<evidence type="ECO:0000256" key="6">
    <source>
        <dbReference type="SAM" id="Phobius"/>
    </source>
</evidence>
<comment type="subcellular location">
    <subcellularLocation>
        <location evidence="1">Membrane</location>
        <topology evidence="1">Multi-pass membrane protein</topology>
    </subcellularLocation>
</comment>
<gene>
    <name evidence="7" type="ORF">MNBD_GAMMA05-269</name>
</gene>
<feature type="transmembrane region" description="Helical" evidence="6">
    <location>
        <begin position="207"/>
        <end position="230"/>
    </location>
</feature>
<dbReference type="InterPro" id="IPR005226">
    <property type="entry name" value="UPF0014_fam"/>
</dbReference>
<evidence type="ECO:0000313" key="7">
    <source>
        <dbReference type="EMBL" id="VAW55126.1"/>
    </source>
</evidence>
<accession>A0A3B0XET0</accession>
<dbReference type="PANTHER" id="PTHR30028:SF0">
    <property type="entry name" value="PROTEIN ALUMINUM SENSITIVE 3"/>
    <property type="match status" value="1"/>
</dbReference>
<organism evidence="7">
    <name type="scientific">hydrothermal vent metagenome</name>
    <dbReference type="NCBI Taxonomy" id="652676"/>
    <lineage>
        <taxon>unclassified sequences</taxon>
        <taxon>metagenomes</taxon>
        <taxon>ecological metagenomes</taxon>
    </lineage>
</organism>
<feature type="transmembrane region" description="Helical" evidence="6">
    <location>
        <begin position="65"/>
        <end position="86"/>
    </location>
</feature>
<protein>
    <submittedName>
        <fullName evidence="7">Probable iron export permease protein FetB</fullName>
    </submittedName>
</protein>
<evidence type="ECO:0000256" key="2">
    <source>
        <dbReference type="ARBA" id="ARBA00005268"/>
    </source>
</evidence>
<name>A0A3B0XET0_9ZZZZ</name>
<sequence length="240" mass="25859">MNNTIQSISLINLSLAFVPVLLTIIILFKWSLNASNALYAVSRMLVQLLLIGYFLTYIFESDSAALVIIILAVMVFASSWIALGTIADKRLQLYKHAFMALAVGGGITLLLISQGVLALDPWYSAPSMVPIAGMIFANAMNSVSLAAERLNAEISRDVPYDEARIIAFQSSLIPVINSLFAVGLVSLPGMMTGQILSGVSPLIAVRYQIMVMCMIFGSAGIATAYFLVLAKPVFEKDTAL</sequence>
<dbReference type="PANTHER" id="PTHR30028">
    <property type="entry name" value="UPF0014 INNER MEMBRANE PROTEIN YBBM-RELATED"/>
    <property type="match status" value="1"/>
</dbReference>
<dbReference type="GO" id="GO:0005886">
    <property type="term" value="C:plasma membrane"/>
    <property type="evidence" value="ECO:0007669"/>
    <property type="project" value="TreeGrafter"/>
</dbReference>
<keyword evidence="4 6" id="KW-1133">Transmembrane helix</keyword>
<feature type="transmembrane region" description="Helical" evidence="6">
    <location>
        <begin position="166"/>
        <end position="187"/>
    </location>
</feature>
<feature type="transmembrane region" description="Helical" evidence="6">
    <location>
        <begin position="98"/>
        <end position="119"/>
    </location>
</feature>
<proteinExistence type="inferred from homology"/>
<feature type="transmembrane region" description="Helical" evidence="6">
    <location>
        <begin position="125"/>
        <end position="146"/>
    </location>
</feature>
<evidence type="ECO:0000256" key="5">
    <source>
        <dbReference type="ARBA" id="ARBA00023136"/>
    </source>
</evidence>
<dbReference type="Pfam" id="PF03649">
    <property type="entry name" value="UPF0014"/>
    <property type="match status" value="2"/>
</dbReference>
<dbReference type="AlphaFoldDB" id="A0A3B0XET0"/>
<dbReference type="EMBL" id="UOFE01000046">
    <property type="protein sequence ID" value="VAW55126.1"/>
    <property type="molecule type" value="Genomic_DNA"/>
</dbReference>
<feature type="transmembrane region" description="Helical" evidence="6">
    <location>
        <begin position="6"/>
        <end position="28"/>
    </location>
</feature>
<comment type="similarity">
    <text evidence="2">Belongs to the UPF0014 family.</text>
</comment>
<keyword evidence="3 6" id="KW-0812">Transmembrane</keyword>
<keyword evidence="5 6" id="KW-0472">Membrane</keyword>
<evidence type="ECO:0000256" key="3">
    <source>
        <dbReference type="ARBA" id="ARBA00022692"/>
    </source>
</evidence>
<feature type="transmembrane region" description="Helical" evidence="6">
    <location>
        <begin position="40"/>
        <end position="59"/>
    </location>
</feature>
<evidence type="ECO:0000256" key="4">
    <source>
        <dbReference type="ARBA" id="ARBA00022989"/>
    </source>
</evidence>
<reference evidence="7" key="1">
    <citation type="submission" date="2018-06" db="EMBL/GenBank/DDBJ databases">
        <authorList>
            <person name="Zhirakovskaya E."/>
        </authorList>
    </citation>
    <scope>NUCLEOTIDE SEQUENCE</scope>
</reference>
<evidence type="ECO:0000256" key="1">
    <source>
        <dbReference type="ARBA" id="ARBA00004141"/>
    </source>
</evidence>